<dbReference type="EMBL" id="LDYG01000025">
    <property type="protein sequence ID" value="KUP06926.1"/>
    <property type="molecule type" value="Genomic_DNA"/>
</dbReference>
<organism evidence="1 2">
    <name type="scientific">Bacillus coahuilensis p1.1.43</name>
    <dbReference type="NCBI Taxonomy" id="1150625"/>
    <lineage>
        <taxon>Bacteria</taxon>
        <taxon>Bacillati</taxon>
        <taxon>Bacillota</taxon>
        <taxon>Bacilli</taxon>
        <taxon>Bacillales</taxon>
        <taxon>Bacillaceae</taxon>
        <taxon>Bacillus</taxon>
    </lineage>
</organism>
<protein>
    <recommendedName>
        <fullName evidence="3">Thiamine biosynthesis protein ThiS</fullName>
    </recommendedName>
</protein>
<sequence length="67" mass="7323">MKLVINGRTHTISEHVTTVSELLYHLGVDRNICIVEINGEIPKKGDYLTTSVEDGDCVEIVHFVGGG</sequence>
<gene>
    <name evidence="1" type="ORF">Q75_06845</name>
</gene>
<dbReference type="SUPFAM" id="SSF54285">
    <property type="entry name" value="MoaD/ThiS"/>
    <property type="match status" value="1"/>
</dbReference>
<dbReference type="InterPro" id="IPR010035">
    <property type="entry name" value="Thi_S"/>
</dbReference>
<dbReference type="CDD" id="cd00565">
    <property type="entry name" value="Ubl_ThiS"/>
    <property type="match status" value="1"/>
</dbReference>
<proteinExistence type="predicted"/>
<reference evidence="1 2" key="1">
    <citation type="journal article" date="2016" name="Front. Microbiol.">
        <title>Microevolution Analysis of Bacillus coahuilensis Unveils Differences in Phosphorus Acquisition Strategies and Their Regulation.</title>
        <authorList>
            <person name="Gomez-Lunar Z."/>
            <person name="Hernandez-Gonzalez I."/>
            <person name="Rodriguez-Torres M.D."/>
            <person name="Souza V."/>
            <person name="Olmedo-Alvarez G."/>
        </authorList>
    </citation>
    <scope>NUCLEOTIDE SEQUENCE [LARGE SCALE GENOMIC DNA]</scope>
    <source>
        <strain evidence="2">p1.1.43</strain>
    </source>
</reference>
<name>A0A147K987_9BACI</name>
<evidence type="ECO:0000313" key="2">
    <source>
        <dbReference type="Proteomes" id="UP000074108"/>
    </source>
</evidence>
<dbReference type="PANTHER" id="PTHR34472:SF1">
    <property type="entry name" value="SULFUR CARRIER PROTEIN THIS"/>
    <property type="match status" value="1"/>
</dbReference>
<dbReference type="InterPro" id="IPR016155">
    <property type="entry name" value="Mopterin_synth/thiamin_S_b"/>
</dbReference>
<dbReference type="Gene3D" id="3.10.20.30">
    <property type="match status" value="1"/>
</dbReference>
<dbReference type="AlphaFoldDB" id="A0A147K987"/>
<dbReference type="Pfam" id="PF02597">
    <property type="entry name" value="ThiS"/>
    <property type="match status" value="1"/>
</dbReference>
<keyword evidence="2" id="KW-1185">Reference proteome</keyword>
<dbReference type="STRING" id="1150625.Q75_06845"/>
<comment type="caution">
    <text evidence="1">The sequence shown here is derived from an EMBL/GenBank/DDBJ whole genome shotgun (WGS) entry which is preliminary data.</text>
</comment>
<dbReference type="PANTHER" id="PTHR34472">
    <property type="entry name" value="SULFUR CARRIER PROTEIN THIS"/>
    <property type="match status" value="1"/>
</dbReference>
<dbReference type="Proteomes" id="UP000074108">
    <property type="component" value="Unassembled WGS sequence"/>
</dbReference>
<evidence type="ECO:0000313" key="1">
    <source>
        <dbReference type="EMBL" id="KUP06926.1"/>
    </source>
</evidence>
<dbReference type="InterPro" id="IPR012675">
    <property type="entry name" value="Beta-grasp_dom_sf"/>
</dbReference>
<dbReference type="NCBIfam" id="TIGR01683">
    <property type="entry name" value="thiS"/>
    <property type="match status" value="1"/>
</dbReference>
<evidence type="ECO:0008006" key="3">
    <source>
        <dbReference type="Google" id="ProtNLM"/>
    </source>
</evidence>
<accession>A0A147K987</accession>
<dbReference type="PATRIC" id="fig|1150625.3.peg.1435"/>
<dbReference type="InterPro" id="IPR003749">
    <property type="entry name" value="ThiS/MoaD-like"/>
</dbReference>